<reference evidence="2 3" key="1">
    <citation type="submission" date="2024-10" db="EMBL/GenBank/DDBJ databases">
        <title>The Natural Products Discovery Center: Release of the First 8490 Sequenced Strains for Exploring Actinobacteria Biosynthetic Diversity.</title>
        <authorList>
            <person name="Kalkreuter E."/>
            <person name="Kautsar S.A."/>
            <person name="Yang D."/>
            <person name="Bader C.D."/>
            <person name="Teijaro C.N."/>
            <person name="Fluegel L."/>
            <person name="Davis C.M."/>
            <person name="Simpson J.R."/>
            <person name="Lauterbach L."/>
            <person name="Steele A.D."/>
            <person name="Gui C."/>
            <person name="Meng S."/>
            <person name="Li G."/>
            <person name="Viehrig K."/>
            <person name="Ye F."/>
            <person name="Su P."/>
            <person name="Kiefer A.F."/>
            <person name="Nichols A."/>
            <person name="Cepeda A.J."/>
            <person name="Yan W."/>
            <person name="Fan B."/>
            <person name="Jiang Y."/>
            <person name="Adhikari A."/>
            <person name="Zheng C.-J."/>
            <person name="Schuster L."/>
            <person name="Cowan T.M."/>
            <person name="Smanski M.J."/>
            <person name="Chevrette M.G."/>
            <person name="De Carvalho L.P.S."/>
            <person name="Shen B."/>
        </authorList>
    </citation>
    <scope>NUCLEOTIDE SEQUENCE [LARGE SCALE GENOMIC DNA]</scope>
    <source>
        <strain evidence="2 3">NPDC004045</strain>
    </source>
</reference>
<name>A0ABW6PS09_9NOCA</name>
<evidence type="ECO:0000259" key="1">
    <source>
        <dbReference type="Pfam" id="PF00561"/>
    </source>
</evidence>
<sequence length="270" mass="28336">MCCFPRDYYRNPLYYEVRGSGPLIVLAGAPMGAGEFAATAEALATTHTVLTTDPRGHGASVVADPDSDSTPALRGDDLAALIAHLDQGPAVVFGSSGGAVSALALAQDHPDRVTTVVAHEPPLRELLDDAVAQRAATEDLIATYRDGADPVGAWRKFFAMAAIPTTDAMLEQMFGGPDRDPAQVASERYWFAHELRATTGYVPVLDVLRAGPPRIIVGIGTDSAGQFCDRTSRALAAALGVEPVLFPGDHAGFLGDPAGFAARLREVVRG</sequence>
<dbReference type="PANTHER" id="PTHR43194:SF2">
    <property type="entry name" value="PEROXISOMAL MEMBRANE PROTEIN LPX1"/>
    <property type="match status" value="1"/>
</dbReference>
<dbReference type="Gene3D" id="3.40.50.1820">
    <property type="entry name" value="alpha/beta hydrolase"/>
    <property type="match status" value="1"/>
</dbReference>
<organism evidence="2 3">
    <name type="scientific">Nocardia thailandica</name>
    <dbReference type="NCBI Taxonomy" id="257275"/>
    <lineage>
        <taxon>Bacteria</taxon>
        <taxon>Bacillati</taxon>
        <taxon>Actinomycetota</taxon>
        <taxon>Actinomycetes</taxon>
        <taxon>Mycobacteriales</taxon>
        <taxon>Nocardiaceae</taxon>
        <taxon>Nocardia</taxon>
    </lineage>
</organism>
<dbReference type="Proteomes" id="UP001601444">
    <property type="component" value="Unassembled WGS sequence"/>
</dbReference>
<dbReference type="InterPro" id="IPR029058">
    <property type="entry name" value="AB_hydrolase_fold"/>
</dbReference>
<dbReference type="InterPro" id="IPR050228">
    <property type="entry name" value="Carboxylesterase_BioH"/>
</dbReference>
<keyword evidence="3" id="KW-1185">Reference proteome</keyword>
<dbReference type="EMBL" id="JBIAMX010000012">
    <property type="protein sequence ID" value="MFF0545176.1"/>
    <property type="molecule type" value="Genomic_DNA"/>
</dbReference>
<dbReference type="Pfam" id="PF00561">
    <property type="entry name" value="Abhydrolase_1"/>
    <property type="match status" value="1"/>
</dbReference>
<dbReference type="SUPFAM" id="SSF53474">
    <property type="entry name" value="alpha/beta-Hydrolases"/>
    <property type="match status" value="1"/>
</dbReference>
<feature type="domain" description="AB hydrolase-1" evidence="1">
    <location>
        <begin position="22"/>
        <end position="143"/>
    </location>
</feature>
<accession>A0ABW6PS09</accession>
<dbReference type="PANTHER" id="PTHR43194">
    <property type="entry name" value="HYDROLASE ALPHA/BETA FOLD FAMILY"/>
    <property type="match status" value="1"/>
</dbReference>
<protein>
    <submittedName>
        <fullName evidence="2">Alpha/beta fold hydrolase</fullName>
    </submittedName>
</protein>
<evidence type="ECO:0000313" key="2">
    <source>
        <dbReference type="EMBL" id="MFF0545176.1"/>
    </source>
</evidence>
<dbReference type="GO" id="GO:0016787">
    <property type="term" value="F:hydrolase activity"/>
    <property type="evidence" value="ECO:0007669"/>
    <property type="project" value="UniProtKB-KW"/>
</dbReference>
<evidence type="ECO:0000313" key="3">
    <source>
        <dbReference type="Proteomes" id="UP001601444"/>
    </source>
</evidence>
<keyword evidence="2" id="KW-0378">Hydrolase</keyword>
<dbReference type="InterPro" id="IPR000073">
    <property type="entry name" value="AB_hydrolase_1"/>
</dbReference>
<comment type="caution">
    <text evidence="2">The sequence shown here is derived from an EMBL/GenBank/DDBJ whole genome shotgun (WGS) entry which is preliminary data.</text>
</comment>
<gene>
    <name evidence="2" type="ORF">ACFYTF_20290</name>
</gene>
<dbReference type="RefSeq" id="WP_387701666.1">
    <property type="nucleotide sequence ID" value="NZ_JBIAMX010000012.1"/>
</dbReference>
<proteinExistence type="predicted"/>